<dbReference type="Proteomes" id="UP000228687">
    <property type="component" value="Unassembled WGS sequence"/>
</dbReference>
<comment type="caution">
    <text evidence="3">The sequence shown here is derived from an EMBL/GenBank/DDBJ whole genome shotgun (WGS) entry which is preliminary data.</text>
</comment>
<name>A0A2H0YXM2_9BACT</name>
<evidence type="ECO:0000256" key="2">
    <source>
        <dbReference type="ARBA" id="ARBA00022649"/>
    </source>
</evidence>
<reference evidence="4" key="1">
    <citation type="submission" date="2017-09" db="EMBL/GenBank/DDBJ databases">
        <title>Depth-based differentiation of microbial function through sediment-hosted aquifers and enrichment of novel symbionts in the deep terrestrial subsurface.</title>
        <authorList>
            <person name="Probst A.J."/>
            <person name="Ladd B."/>
            <person name="Jarett J.K."/>
            <person name="Geller-Mcgrath D.E."/>
            <person name="Sieber C.M.K."/>
            <person name="Emerson J.B."/>
            <person name="Anantharaman K."/>
            <person name="Thomas B.C."/>
            <person name="Malmstrom R."/>
            <person name="Stieglmeier M."/>
            <person name="Klingl A."/>
            <person name="Woyke T."/>
            <person name="Ryan C.M."/>
            <person name="Banfield J.F."/>
        </authorList>
    </citation>
    <scope>NUCLEOTIDE SEQUENCE [LARGE SCALE GENOMIC DNA]</scope>
</reference>
<gene>
    <name evidence="3" type="ORF">COT23_02660</name>
</gene>
<dbReference type="AlphaFoldDB" id="A0A2H0YXM2"/>
<evidence type="ECO:0000313" key="4">
    <source>
        <dbReference type="Proteomes" id="UP000228687"/>
    </source>
</evidence>
<dbReference type="InterPro" id="IPR035093">
    <property type="entry name" value="RelE/ParE_toxin_dom_sf"/>
</dbReference>
<dbReference type="EMBL" id="PEXT01000056">
    <property type="protein sequence ID" value="PIS43186.1"/>
    <property type="molecule type" value="Genomic_DNA"/>
</dbReference>
<accession>A0A2H0YXM2</accession>
<dbReference type="SUPFAM" id="SSF143011">
    <property type="entry name" value="RelE-like"/>
    <property type="match status" value="1"/>
</dbReference>
<sequence length="88" mass="10306">MIHYSIHFTKRSEDDAVRLDSSILKRISVAIETKLSVDPVRFGKPLGYSLRYVRTLRIGDWRVLYQISRTTVIILTIRHRREGYGDLS</sequence>
<dbReference type="Gene3D" id="3.30.2310.20">
    <property type="entry name" value="RelE-like"/>
    <property type="match status" value="1"/>
</dbReference>
<dbReference type="PANTHER" id="PTHR35601">
    <property type="entry name" value="TOXIN RELE"/>
    <property type="match status" value="1"/>
</dbReference>
<dbReference type="PANTHER" id="PTHR35601:SF1">
    <property type="entry name" value="TOXIN RELE"/>
    <property type="match status" value="1"/>
</dbReference>
<keyword evidence="2" id="KW-1277">Toxin-antitoxin system</keyword>
<dbReference type="Pfam" id="PF05016">
    <property type="entry name" value="ParE_toxin"/>
    <property type="match status" value="1"/>
</dbReference>
<comment type="similarity">
    <text evidence="1">Belongs to the RelE toxin family.</text>
</comment>
<evidence type="ECO:0000313" key="3">
    <source>
        <dbReference type="EMBL" id="PIS43186.1"/>
    </source>
</evidence>
<proteinExistence type="inferred from homology"/>
<organism evidence="3 4">
    <name type="scientific">Candidatus Kaiserbacteria bacterium CG08_land_8_20_14_0_20_50_21</name>
    <dbReference type="NCBI Taxonomy" id="1974604"/>
    <lineage>
        <taxon>Bacteria</taxon>
        <taxon>Candidatus Kaiseribacteriota</taxon>
    </lineage>
</organism>
<dbReference type="InterPro" id="IPR007712">
    <property type="entry name" value="RelE/ParE_toxin"/>
</dbReference>
<protein>
    <submittedName>
        <fullName evidence="3">Type II toxin-antitoxin system RelE/ParE family toxin</fullName>
    </submittedName>
</protein>
<evidence type="ECO:0000256" key="1">
    <source>
        <dbReference type="ARBA" id="ARBA00006226"/>
    </source>
</evidence>